<keyword evidence="8" id="KW-1185">Reference proteome</keyword>
<keyword evidence="2" id="KW-0964">Secreted</keyword>
<feature type="region of interest" description="Disordered" evidence="5">
    <location>
        <begin position="1"/>
        <end position="78"/>
    </location>
</feature>
<keyword evidence="3" id="KW-0732">Signal</keyword>
<dbReference type="EMBL" id="JAHHUM010001215">
    <property type="protein sequence ID" value="KAK5613422.1"/>
    <property type="molecule type" value="Genomic_DNA"/>
</dbReference>
<evidence type="ECO:0000313" key="7">
    <source>
        <dbReference type="EMBL" id="KAK5613422.1"/>
    </source>
</evidence>
<proteinExistence type="predicted"/>
<dbReference type="SMART" id="SM00209">
    <property type="entry name" value="TSP1"/>
    <property type="match status" value="1"/>
</dbReference>
<feature type="compositionally biased region" description="Polar residues" evidence="5">
    <location>
        <begin position="63"/>
        <end position="78"/>
    </location>
</feature>
<evidence type="ECO:0000256" key="4">
    <source>
        <dbReference type="ARBA" id="ARBA00022737"/>
    </source>
</evidence>
<keyword evidence="4" id="KW-0677">Repeat</keyword>
<evidence type="ECO:0000259" key="6">
    <source>
        <dbReference type="PROSITE" id="PS50900"/>
    </source>
</evidence>
<protein>
    <recommendedName>
        <fullName evidence="6">PLAC domain-containing protein</fullName>
    </recommendedName>
</protein>
<feature type="compositionally biased region" description="Basic residues" evidence="5">
    <location>
        <begin position="1"/>
        <end position="12"/>
    </location>
</feature>
<name>A0AAV9RWJ6_9TELE</name>
<dbReference type="GO" id="GO:0006508">
    <property type="term" value="P:proteolysis"/>
    <property type="evidence" value="ECO:0007669"/>
    <property type="project" value="TreeGrafter"/>
</dbReference>
<dbReference type="PROSITE" id="PS50900">
    <property type="entry name" value="PLAC"/>
    <property type="match status" value="1"/>
</dbReference>
<dbReference type="AlphaFoldDB" id="A0AAV9RWJ6"/>
<evidence type="ECO:0000256" key="2">
    <source>
        <dbReference type="ARBA" id="ARBA00022525"/>
    </source>
</evidence>
<accession>A0AAV9RWJ6</accession>
<gene>
    <name evidence="7" type="ORF">CRENBAI_022008</name>
</gene>
<evidence type="ECO:0000256" key="3">
    <source>
        <dbReference type="ARBA" id="ARBA00022729"/>
    </source>
</evidence>
<dbReference type="GO" id="GO:0031012">
    <property type="term" value="C:extracellular matrix"/>
    <property type="evidence" value="ECO:0007669"/>
    <property type="project" value="TreeGrafter"/>
</dbReference>
<evidence type="ECO:0000256" key="1">
    <source>
        <dbReference type="ARBA" id="ARBA00004613"/>
    </source>
</evidence>
<feature type="compositionally biased region" description="Basic and acidic residues" evidence="5">
    <location>
        <begin position="51"/>
        <end position="62"/>
    </location>
</feature>
<evidence type="ECO:0000256" key="5">
    <source>
        <dbReference type="SAM" id="MobiDB-lite"/>
    </source>
</evidence>
<dbReference type="InterPro" id="IPR010909">
    <property type="entry name" value="PLAC"/>
</dbReference>
<sequence length="328" mass="36285">MSGLSTRRKRHGRAEQTYQKTWKKKQLPQPLEGRNMCSLWRAEPSAAPTTIDHEASSSKQQEEQGTTNTSQHLHSSTCAREEEKGLGSRCHIRMVRCIQFLHDGTNRSIHSKYCSGVKPESRRPCNRIPCPAQWRTGAWSQCSVTCGEGTERRLVTCRIGDQCSGDKPEAVRPCRPGPCHDEPCSGDKSIFCQMEVLARYCSIPGYSKLCCESCSKRSGSLSLLSEAAEMEEHARFGSASQLLETLMANATRSGKLSSGKGSAMQGNAAKRITTPAPLKKAQPKISTAPRRVPRDLNLNPSFLKDLEGQRSGSLIGCRWPTLYSKVER</sequence>
<dbReference type="Pfam" id="PF19030">
    <property type="entry name" value="TSP1_ADAMTS"/>
    <property type="match status" value="1"/>
</dbReference>
<dbReference type="PANTHER" id="PTHR13723">
    <property type="entry name" value="ADAMTS A DISINTEGRIN AND METALLOPROTEASE WITH THROMBOSPONDIN MOTIFS PROTEASE"/>
    <property type="match status" value="1"/>
</dbReference>
<dbReference type="Proteomes" id="UP001311232">
    <property type="component" value="Unassembled WGS sequence"/>
</dbReference>
<dbReference type="GO" id="GO:0004222">
    <property type="term" value="F:metalloendopeptidase activity"/>
    <property type="evidence" value="ECO:0007669"/>
    <property type="project" value="TreeGrafter"/>
</dbReference>
<dbReference type="SUPFAM" id="SSF82895">
    <property type="entry name" value="TSP-1 type 1 repeat"/>
    <property type="match status" value="1"/>
</dbReference>
<reference evidence="7 8" key="1">
    <citation type="submission" date="2021-06" db="EMBL/GenBank/DDBJ databases">
        <authorList>
            <person name="Palmer J.M."/>
        </authorList>
    </citation>
    <scope>NUCLEOTIDE SEQUENCE [LARGE SCALE GENOMIC DNA]</scope>
    <source>
        <strain evidence="7 8">MEX-2019</strain>
        <tissue evidence="7">Muscle</tissue>
    </source>
</reference>
<dbReference type="InterPro" id="IPR050439">
    <property type="entry name" value="ADAMTS_ADAMTS-like"/>
</dbReference>
<feature type="domain" description="PLAC" evidence="6">
    <location>
        <begin position="175"/>
        <end position="218"/>
    </location>
</feature>
<comment type="caution">
    <text evidence="7">The sequence shown here is derived from an EMBL/GenBank/DDBJ whole genome shotgun (WGS) entry which is preliminary data.</text>
</comment>
<dbReference type="InterPro" id="IPR000884">
    <property type="entry name" value="TSP1_rpt"/>
</dbReference>
<dbReference type="PROSITE" id="PS50092">
    <property type="entry name" value="TSP1"/>
    <property type="match status" value="1"/>
</dbReference>
<dbReference type="GO" id="GO:0005576">
    <property type="term" value="C:extracellular region"/>
    <property type="evidence" value="ECO:0007669"/>
    <property type="project" value="UniProtKB-SubCell"/>
</dbReference>
<dbReference type="PANTHER" id="PTHR13723:SF158">
    <property type="entry name" value="A DISINTEGRIN AND METALLOPROTEINASE WITH THROMBOSPONDIN MOTIFS 3"/>
    <property type="match status" value="1"/>
</dbReference>
<dbReference type="Gene3D" id="2.20.100.10">
    <property type="entry name" value="Thrombospondin type-1 (TSP1) repeat"/>
    <property type="match status" value="1"/>
</dbReference>
<evidence type="ECO:0000313" key="8">
    <source>
        <dbReference type="Proteomes" id="UP001311232"/>
    </source>
</evidence>
<organism evidence="7 8">
    <name type="scientific">Crenichthys baileyi</name>
    <name type="common">White River springfish</name>
    <dbReference type="NCBI Taxonomy" id="28760"/>
    <lineage>
        <taxon>Eukaryota</taxon>
        <taxon>Metazoa</taxon>
        <taxon>Chordata</taxon>
        <taxon>Craniata</taxon>
        <taxon>Vertebrata</taxon>
        <taxon>Euteleostomi</taxon>
        <taxon>Actinopterygii</taxon>
        <taxon>Neopterygii</taxon>
        <taxon>Teleostei</taxon>
        <taxon>Neoteleostei</taxon>
        <taxon>Acanthomorphata</taxon>
        <taxon>Ovalentaria</taxon>
        <taxon>Atherinomorphae</taxon>
        <taxon>Cyprinodontiformes</taxon>
        <taxon>Goodeidae</taxon>
        <taxon>Crenichthys</taxon>
    </lineage>
</organism>
<comment type="subcellular location">
    <subcellularLocation>
        <location evidence="1">Secreted</location>
    </subcellularLocation>
</comment>
<dbReference type="InterPro" id="IPR036383">
    <property type="entry name" value="TSP1_rpt_sf"/>
</dbReference>
<dbReference type="GO" id="GO:0030198">
    <property type="term" value="P:extracellular matrix organization"/>
    <property type="evidence" value="ECO:0007669"/>
    <property type="project" value="TreeGrafter"/>
</dbReference>